<comment type="subunit">
    <text evidence="6">Interacts transiently with the RNA polymerase catalytic core.</text>
</comment>
<evidence type="ECO:0000256" key="3">
    <source>
        <dbReference type="ARBA" id="ARBA00023082"/>
    </source>
</evidence>
<dbReference type="GO" id="GO:0006352">
    <property type="term" value="P:DNA-templated transcription initiation"/>
    <property type="evidence" value="ECO:0007669"/>
    <property type="project" value="UniProtKB-UniRule"/>
</dbReference>
<dbReference type="Gene3D" id="1.10.220.120">
    <property type="entry name" value="Sigma-70 factor, region 1.1"/>
    <property type="match status" value="1"/>
</dbReference>
<dbReference type="InterPro" id="IPR009042">
    <property type="entry name" value="RNA_pol_sigma70_r1_2"/>
</dbReference>
<protein>
    <recommendedName>
        <fullName evidence="6">RNA polymerase sigma factor SigA</fullName>
    </recommendedName>
</protein>
<dbReference type="Gene3D" id="1.10.601.10">
    <property type="entry name" value="RNA Polymerase Primary Sigma Factor"/>
    <property type="match status" value="2"/>
</dbReference>
<dbReference type="Pfam" id="PF04546">
    <property type="entry name" value="Sigma70_ner"/>
    <property type="match status" value="1"/>
</dbReference>
<dbReference type="FunFam" id="1.10.10.10:FF:000002">
    <property type="entry name" value="RNA polymerase sigma factor SigA"/>
    <property type="match status" value="1"/>
</dbReference>
<evidence type="ECO:0000256" key="4">
    <source>
        <dbReference type="ARBA" id="ARBA00023125"/>
    </source>
</evidence>
<dbReference type="SUPFAM" id="SSF88659">
    <property type="entry name" value="Sigma3 and sigma4 domains of RNA polymerase sigma factors"/>
    <property type="match status" value="2"/>
</dbReference>
<dbReference type="GO" id="GO:0016987">
    <property type="term" value="F:sigma factor activity"/>
    <property type="evidence" value="ECO:0007669"/>
    <property type="project" value="UniProtKB-UniRule"/>
</dbReference>
<keyword evidence="3 6" id="KW-0731">Sigma factor</keyword>
<dbReference type="InterPro" id="IPR007624">
    <property type="entry name" value="RNA_pol_sigma70_r3"/>
</dbReference>
<dbReference type="InterPro" id="IPR036388">
    <property type="entry name" value="WH-like_DNA-bd_sf"/>
</dbReference>
<proteinExistence type="inferred from homology"/>
<feature type="compositionally biased region" description="Low complexity" evidence="7">
    <location>
        <begin position="1"/>
        <end position="13"/>
    </location>
</feature>
<feature type="region of interest" description="Disordered" evidence="7">
    <location>
        <begin position="187"/>
        <end position="283"/>
    </location>
</feature>
<dbReference type="Pfam" id="PF03979">
    <property type="entry name" value="Sigma70_r1_1"/>
    <property type="match status" value="1"/>
</dbReference>
<reference evidence="10" key="1">
    <citation type="submission" date="2011-11" db="EMBL/GenBank/DDBJ databases">
        <title>Construction and analysis of a metagenome of deep-sea sediment.</title>
        <authorList>
            <person name="Huo Y.-Y."/>
            <person name="Cheng H."/>
            <person name="Wu M."/>
        </authorList>
    </citation>
    <scope>NUCLEOTIDE SEQUENCE</scope>
</reference>
<evidence type="ECO:0000256" key="5">
    <source>
        <dbReference type="ARBA" id="ARBA00023163"/>
    </source>
</evidence>
<dbReference type="Pfam" id="PF04542">
    <property type="entry name" value="Sigma70_r2"/>
    <property type="match status" value="1"/>
</dbReference>
<dbReference type="InterPro" id="IPR013325">
    <property type="entry name" value="RNA_pol_sigma_r2"/>
</dbReference>
<dbReference type="PROSITE" id="PS00716">
    <property type="entry name" value="SIGMA70_2"/>
    <property type="match status" value="1"/>
</dbReference>
<evidence type="ECO:0000313" key="10">
    <source>
        <dbReference type="EMBL" id="AFD03342.1"/>
    </source>
</evidence>
<dbReference type="InterPro" id="IPR012760">
    <property type="entry name" value="RNA_pol_sigma_RpoD_C"/>
</dbReference>
<organism evidence="10">
    <name type="scientific">uncultured bacterium W5-15b</name>
    <dbReference type="NCBI Taxonomy" id="1130997"/>
    <lineage>
        <taxon>Bacteria</taxon>
        <taxon>environmental samples</taxon>
    </lineage>
</organism>
<feature type="region of interest" description="Sigma-70 factor domain-4" evidence="6">
    <location>
        <begin position="639"/>
        <end position="692"/>
    </location>
</feature>
<dbReference type="FunFam" id="1.10.10.10:FF:000004">
    <property type="entry name" value="RNA polymerase sigma factor SigA"/>
    <property type="match status" value="1"/>
</dbReference>
<dbReference type="PANTHER" id="PTHR30603">
    <property type="entry name" value="RNA POLYMERASE SIGMA FACTOR RPO"/>
    <property type="match status" value="1"/>
</dbReference>
<dbReference type="InterPro" id="IPR050239">
    <property type="entry name" value="Sigma-70_RNA_pol_init_factors"/>
</dbReference>
<dbReference type="InterPro" id="IPR007627">
    <property type="entry name" value="RNA_pol_sigma70_r2"/>
</dbReference>
<feature type="compositionally biased region" description="Low complexity" evidence="7">
    <location>
        <begin position="200"/>
        <end position="210"/>
    </location>
</feature>
<dbReference type="Pfam" id="PF04539">
    <property type="entry name" value="Sigma70_r3"/>
    <property type="match status" value="1"/>
</dbReference>
<dbReference type="PANTHER" id="PTHR30603:SF60">
    <property type="entry name" value="RNA POLYMERASE SIGMA FACTOR RPOD"/>
    <property type="match status" value="1"/>
</dbReference>
<dbReference type="InterPro" id="IPR028630">
    <property type="entry name" value="Sigma70_RpoD"/>
</dbReference>
<dbReference type="NCBIfam" id="NF004208">
    <property type="entry name" value="PRK05658.1"/>
    <property type="match status" value="1"/>
</dbReference>
<feature type="region of interest" description="Sigma-70 factor domain-2" evidence="6">
    <location>
        <begin position="471"/>
        <end position="541"/>
    </location>
</feature>
<dbReference type="Pfam" id="PF00140">
    <property type="entry name" value="Sigma70_r1_2"/>
    <property type="match status" value="1"/>
</dbReference>
<dbReference type="CDD" id="cd06171">
    <property type="entry name" value="Sigma70_r4"/>
    <property type="match status" value="1"/>
</dbReference>
<feature type="compositionally biased region" description="Acidic residues" evidence="7">
    <location>
        <begin position="81"/>
        <end position="90"/>
    </location>
</feature>
<accession>H9BX20</accession>
<keyword evidence="5 6" id="KW-0804">Transcription</keyword>
<feature type="compositionally biased region" description="Acidic residues" evidence="7">
    <location>
        <begin position="274"/>
        <end position="283"/>
    </location>
</feature>
<name>H9BX20_9BACT</name>
<feature type="region of interest" description="Sigma-70 factor domain-3" evidence="6">
    <location>
        <begin position="550"/>
        <end position="626"/>
    </location>
</feature>
<comment type="function">
    <text evidence="6">Sigma factors are initiation factors that promote the attachment of RNA polymerase to specific initiation sites and are then released. This sigma factor is the primary sigma factor during exponential growth.</text>
</comment>
<dbReference type="NCBIfam" id="TIGR02937">
    <property type="entry name" value="sigma70-ECF"/>
    <property type="match status" value="1"/>
</dbReference>
<evidence type="ECO:0000256" key="2">
    <source>
        <dbReference type="ARBA" id="ARBA00023015"/>
    </source>
</evidence>
<evidence type="ECO:0000259" key="8">
    <source>
        <dbReference type="PROSITE" id="PS00715"/>
    </source>
</evidence>
<keyword evidence="1 6" id="KW-0963">Cytoplasm</keyword>
<dbReference type="InterPro" id="IPR007630">
    <property type="entry name" value="RNA_pol_sigma70_r4"/>
</dbReference>
<keyword evidence="4 6" id="KW-0238">DNA-binding</keyword>
<evidence type="ECO:0000256" key="6">
    <source>
        <dbReference type="HAMAP-Rule" id="MF_00963"/>
    </source>
</evidence>
<dbReference type="GO" id="GO:0005737">
    <property type="term" value="C:cytoplasm"/>
    <property type="evidence" value="ECO:0007669"/>
    <property type="project" value="UniProtKB-SubCell"/>
</dbReference>
<feature type="domain" description="RNA polymerase sigma-70" evidence="9">
    <location>
        <begin position="664"/>
        <end position="690"/>
    </location>
</feature>
<dbReference type="PRINTS" id="PR00046">
    <property type="entry name" value="SIGMA70FCT"/>
</dbReference>
<dbReference type="NCBIfam" id="TIGR02393">
    <property type="entry name" value="RpoD_Cterm"/>
    <property type="match status" value="1"/>
</dbReference>
<dbReference type="Pfam" id="PF04545">
    <property type="entry name" value="Sigma70_r4"/>
    <property type="match status" value="1"/>
</dbReference>
<feature type="domain" description="RNA polymerase sigma-70" evidence="8">
    <location>
        <begin position="495"/>
        <end position="508"/>
    </location>
</feature>
<dbReference type="PROSITE" id="PS00715">
    <property type="entry name" value="SIGMA70_1"/>
    <property type="match status" value="1"/>
</dbReference>
<feature type="region of interest" description="Disordered" evidence="7">
    <location>
        <begin position="81"/>
        <end position="107"/>
    </location>
</feature>
<dbReference type="SUPFAM" id="SSF88946">
    <property type="entry name" value="Sigma2 domain of RNA polymerase sigma factors"/>
    <property type="match status" value="1"/>
</dbReference>
<dbReference type="EMBL" id="JQ085822">
    <property type="protein sequence ID" value="AFD03342.1"/>
    <property type="molecule type" value="Genomic_DNA"/>
</dbReference>
<comment type="similarity">
    <text evidence="6">Belongs to the sigma-70 factor family. RpoD/SigA subfamily.</text>
</comment>
<feature type="region of interest" description="Disordered" evidence="7">
    <location>
        <begin position="1"/>
        <end position="29"/>
    </location>
</feature>
<keyword evidence="2 6" id="KW-0805">Transcription regulation</keyword>
<dbReference type="GO" id="GO:0003677">
    <property type="term" value="F:DNA binding"/>
    <property type="evidence" value="ECO:0007669"/>
    <property type="project" value="UniProtKB-UniRule"/>
</dbReference>
<feature type="short sequence motif" description="Interaction with polymerase core subunit RpoC" evidence="6">
    <location>
        <begin position="495"/>
        <end position="498"/>
    </location>
</feature>
<dbReference type="Gene3D" id="1.10.10.10">
    <property type="entry name" value="Winged helix-like DNA-binding domain superfamily/Winged helix DNA-binding domain"/>
    <property type="match status" value="2"/>
</dbReference>
<comment type="subcellular location">
    <subcellularLocation>
        <location evidence="6">Cytoplasm</location>
    </subcellularLocation>
</comment>
<dbReference type="InterPro" id="IPR014284">
    <property type="entry name" value="RNA_pol_sigma-70_dom"/>
</dbReference>
<evidence type="ECO:0000259" key="9">
    <source>
        <dbReference type="PROSITE" id="PS00716"/>
    </source>
</evidence>
<feature type="DNA-binding region" description="H-T-H motif" evidence="6">
    <location>
        <begin position="665"/>
        <end position="684"/>
    </location>
</feature>
<dbReference type="InterPro" id="IPR042189">
    <property type="entry name" value="RNA_pol_sigma_70_r1_1_sf"/>
</dbReference>
<dbReference type="HAMAP" id="MF_00963">
    <property type="entry name" value="Sigma70_RpoD_SigA"/>
    <property type="match status" value="1"/>
</dbReference>
<dbReference type="AlphaFoldDB" id="H9BX20"/>
<evidence type="ECO:0000256" key="1">
    <source>
        <dbReference type="ARBA" id="ARBA00022490"/>
    </source>
</evidence>
<gene>
    <name evidence="6" type="primary">sigA</name>
</gene>
<evidence type="ECO:0000256" key="7">
    <source>
        <dbReference type="SAM" id="MobiDB-lite"/>
    </source>
</evidence>
<feature type="compositionally biased region" description="Basic and acidic residues" evidence="7">
    <location>
        <begin position="228"/>
        <end position="242"/>
    </location>
</feature>
<dbReference type="InterPro" id="IPR007127">
    <property type="entry name" value="RNA_pol_sigma_70_r1_1"/>
</dbReference>
<dbReference type="InterPro" id="IPR007631">
    <property type="entry name" value="RNA_pol_sigma_70_non-ess"/>
</dbReference>
<dbReference type="InterPro" id="IPR000943">
    <property type="entry name" value="RNA_pol_sigma70"/>
</dbReference>
<sequence length="705" mass="78356">MASKASESAAATTESREESSDGPLMDSMSAAVKKMVQKAKERGYLTYDELNKALPPDQMSSEQIEDTMSMLSEMGITVVESEEPDDNNTEEGEKGQVAGNLADEDIGRTDDPVRMYLREMGSVELLSREGEIAIAKRIEAGREKMIGGICESPLTIKALLFWRESLIEGRILLRDIIDLDATYGGGPTDAEMAEEEGGVEVEPVSAEPAAKGNGEDKAAAPAAAEGNGEDKAAAKGNGEDKAAAPSVPGAPGGDKPDGQAKPDGAPSDGKAEGESEEDDEDDTSISLAAMEAILLPIVLKMFDEIAATYKKLSRAQEKRLAAMQRGQKVTPQGERHYEKVKARLIELMDDVHFNNARIEQLVEQLYGLNKRLVGLEGKLLRLAEKHGVKRQDFLDHYFGRELDPRWLSRVKRLKGKGWAKFAEKRADEVKDIRKQIAEIAADTGLPIAEFRRIVKTVQTGEKEAGKAKTEMVEANLRLVISIAKKYTNRGLQFLDLIQEGNIGLMKAVDKFEYRRGYKFSTYATWWIRQAITRSIADQARTIRIPVHMIETINKLVRTSRQMLHEIGREPVPEELAERLAMSLEKVRKVLKIAKEPISLETPIGDEEDSHLGDFIEDKNAVIPLDAAIQANLRETTTRVLASLTPREERVLRMRFGIGMNTDHTLEEVGQQFSVTRERIRQIEAKALRKLKHPSRSRKLRSFLDT</sequence>
<dbReference type="InterPro" id="IPR013324">
    <property type="entry name" value="RNA_pol_sigma_r3/r4-like"/>
</dbReference>
<dbReference type="FunFam" id="1.10.601.10:FF:000001">
    <property type="entry name" value="RNA polymerase sigma factor SigA"/>
    <property type="match status" value="1"/>
</dbReference>